<dbReference type="GeneID" id="25283624"/>
<feature type="domain" description="HPt" evidence="2">
    <location>
        <begin position="6"/>
        <end position="105"/>
    </location>
</feature>
<organism evidence="3 4">
    <name type="scientific">Exophiala aquamarina CBS 119918</name>
    <dbReference type="NCBI Taxonomy" id="1182545"/>
    <lineage>
        <taxon>Eukaryota</taxon>
        <taxon>Fungi</taxon>
        <taxon>Dikarya</taxon>
        <taxon>Ascomycota</taxon>
        <taxon>Pezizomycotina</taxon>
        <taxon>Eurotiomycetes</taxon>
        <taxon>Chaetothyriomycetidae</taxon>
        <taxon>Chaetothyriales</taxon>
        <taxon>Herpotrichiellaceae</taxon>
        <taxon>Exophiala</taxon>
    </lineage>
</organism>
<dbReference type="AlphaFoldDB" id="A0A072PHN8"/>
<evidence type="ECO:0000313" key="3">
    <source>
        <dbReference type="EMBL" id="KEF55060.1"/>
    </source>
</evidence>
<feature type="modified residue" description="Phosphohistidine" evidence="1">
    <location>
        <position position="45"/>
    </location>
</feature>
<proteinExistence type="predicted"/>
<reference evidence="3 4" key="1">
    <citation type="submission" date="2013-03" db="EMBL/GenBank/DDBJ databases">
        <title>The Genome Sequence of Exophiala aquamarina CBS 119918.</title>
        <authorList>
            <consortium name="The Broad Institute Genomics Platform"/>
            <person name="Cuomo C."/>
            <person name="de Hoog S."/>
            <person name="Gorbushina A."/>
            <person name="Walker B."/>
            <person name="Young S.K."/>
            <person name="Zeng Q."/>
            <person name="Gargeya S."/>
            <person name="Fitzgerald M."/>
            <person name="Haas B."/>
            <person name="Abouelleil A."/>
            <person name="Allen A.W."/>
            <person name="Alvarado L."/>
            <person name="Arachchi H.M."/>
            <person name="Berlin A.M."/>
            <person name="Chapman S.B."/>
            <person name="Gainer-Dewar J."/>
            <person name="Goldberg J."/>
            <person name="Griggs A."/>
            <person name="Gujja S."/>
            <person name="Hansen M."/>
            <person name="Howarth C."/>
            <person name="Imamovic A."/>
            <person name="Ireland A."/>
            <person name="Larimer J."/>
            <person name="McCowan C."/>
            <person name="Murphy C."/>
            <person name="Pearson M."/>
            <person name="Poon T.W."/>
            <person name="Priest M."/>
            <person name="Roberts A."/>
            <person name="Saif S."/>
            <person name="Shea T."/>
            <person name="Sisk P."/>
            <person name="Sykes S."/>
            <person name="Wortman J."/>
            <person name="Nusbaum C."/>
            <person name="Birren B."/>
        </authorList>
    </citation>
    <scope>NUCLEOTIDE SEQUENCE [LARGE SCALE GENOMIC DNA]</scope>
    <source>
        <strain evidence="3 4">CBS 119918</strain>
    </source>
</reference>
<protein>
    <submittedName>
        <fullName evidence="3">Osomolarity two-component system, phosphorelay intermediate protein YPD1</fullName>
    </submittedName>
</protein>
<dbReference type="GO" id="GO:0009927">
    <property type="term" value="F:histidine phosphotransfer kinase activity"/>
    <property type="evidence" value="ECO:0007669"/>
    <property type="project" value="InterPro"/>
</dbReference>
<evidence type="ECO:0000313" key="4">
    <source>
        <dbReference type="Proteomes" id="UP000027920"/>
    </source>
</evidence>
<dbReference type="Pfam" id="PF01627">
    <property type="entry name" value="Hpt"/>
    <property type="match status" value="1"/>
</dbReference>
<dbReference type="PANTHER" id="PTHR28242:SF52">
    <property type="entry name" value="PHOSPHORELAY INTERMEDIATE PROTEIN YPD1"/>
    <property type="match status" value="1"/>
</dbReference>
<dbReference type="GO" id="GO:0005634">
    <property type="term" value="C:nucleus"/>
    <property type="evidence" value="ECO:0007669"/>
    <property type="project" value="TreeGrafter"/>
</dbReference>
<dbReference type="GO" id="GO:0043424">
    <property type="term" value="F:protein histidine kinase binding"/>
    <property type="evidence" value="ECO:0007669"/>
    <property type="project" value="InterPro"/>
</dbReference>
<dbReference type="InterPro" id="IPR045871">
    <property type="entry name" value="AHP1-5/YPD1"/>
</dbReference>
<keyword evidence="4" id="KW-1185">Reference proteome</keyword>
<dbReference type="GO" id="GO:0005737">
    <property type="term" value="C:cytoplasm"/>
    <property type="evidence" value="ECO:0007669"/>
    <property type="project" value="TreeGrafter"/>
</dbReference>
<dbReference type="SMART" id="SM00073">
    <property type="entry name" value="HPT"/>
    <property type="match status" value="1"/>
</dbReference>
<dbReference type="CDD" id="cd00088">
    <property type="entry name" value="HPT"/>
    <property type="match status" value="1"/>
</dbReference>
<dbReference type="Gene3D" id="1.20.120.160">
    <property type="entry name" value="HPT domain"/>
    <property type="match status" value="1"/>
</dbReference>
<dbReference type="RefSeq" id="XP_013257650.1">
    <property type="nucleotide sequence ID" value="XM_013402196.1"/>
</dbReference>
<dbReference type="SUPFAM" id="SSF47226">
    <property type="entry name" value="Histidine-containing phosphotransfer domain, HPT domain"/>
    <property type="match status" value="1"/>
</dbReference>
<dbReference type="InterPro" id="IPR008207">
    <property type="entry name" value="Sig_transdc_His_kin_Hpt_dom"/>
</dbReference>
<gene>
    <name evidence="3" type="ORF">A1O9_08713</name>
</gene>
<dbReference type="OrthoDB" id="1673781at2759"/>
<accession>A0A072PHN8</accession>
<dbReference type="GO" id="GO:0000160">
    <property type="term" value="P:phosphorelay signal transduction system"/>
    <property type="evidence" value="ECO:0007669"/>
    <property type="project" value="InterPro"/>
</dbReference>
<dbReference type="EMBL" id="AMGV01000008">
    <property type="protein sequence ID" value="KEF55060.1"/>
    <property type="molecule type" value="Genomic_DNA"/>
</dbReference>
<comment type="caution">
    <text evidence="3">The sequence shown here is derived from an EMBL/GenBank/DDBJ whole genome shotgun (WGS) entry which is preliminary data.</text>
</comment>
<dbReference type="VEuPathDB" id="FungiDB:A1O9_08713"/>
<dbReference type="HOGENOM" id="CLU_085158_2_1_1"/>
<dbReference type="InterPro" id="IPR036641">
    <property type="entry name" value="HPT_dom_sf"/>
</dbReference>
<dbReference type="PANTHER" id="PTHR28242">
    <property type="entry name" value="PHOSPHORELAY INTERMEDIATE PROTEIN YPD1"/>
    <property type="match status" value="1"/>
</dbReference>
<dbReference type="Proteomes" id="UP000027920">
    <property type="component" value="Unassembled WGS sequence"/>
</dbReference>
<evidence type="ECO:0000256" key="1">
    <source>
        <dbReference type="PROSITE-ProRule" id="PRU00110"/>
    </source>
</evidence>
<evidence type="ECO:0000259" key="2">
    <source>
        <dbReference type="PROSITE" id="PS50894"/>
    </source>
</evidence>
<keyword evidence="1" id="KW-0597">Phosphoprotein</keyword>
<dbReference type="PROSITE" id="PS50894">
    <property type="entry name" value="HPT"/>
    <property type="match status" value="1"/>
</dbReference>
<name>A0A072PHN8_9EURO</name>
<sequence length="115" mass="13084">MDEEDDREFSRSIVFGFLEQAEQTFIKMETALKEEDLPELASLGHFLKGSSATLGFTLVKDECEKIQHYGHQKNETGELDEPDKDICLQLSKESITKAKAAYLAIEALMKKYYAD</sequence>
<dbReference type="STRING" id="1182545.A0A072PHN8"/>